<reference evidence="2 3" key="1">
    <citation type="submission" date="2016-03" db="EMBL/GenBank/DDBJ databases">
        <title>Comparative genomics of 54 Lactobacillus plantarum strains reveals genomic uncoupling from niche constraints.</title>
        <authorList>
            <person name="Martino M.E."/>
        </authorList>
    </citation>
    <scope>NUCLEOTIDE SEQUENCE [LARGE SCALE GENOMIC DNA]</scope>
    <source>
        <strain evidence="2 3">19.1</strain>
    </source>
</reference>
<dbReference type="Proteomes" id="UP000076882">
    <property type="component" value="Unassembled WGS sequence"/>
</dbReference>
<comment type="caution">
    <text evidence="2">The sequence shown here is derived from an EMBL/GenBank/DDBJ whole genome shotgun (WGS) entry which is preliminary data.</text>
</comment>
<dbReference type="Pfam" id="PF04233">
    <property type="entry name" value="Phage_Mu_F"/>
    <property type="match status" value="1"/>
</dbReference>
<evidence type="ECO:0000313" key="3">
    <source>
        <dbReference type="Proteomes" id="UP000076882"/>
    </source>
</evidence>
<protein>
    <submittedName>
        <fullName evidence="2">Phage capsid and scaffold</fullName>
    </submittedName>
</protein>
<dbReference type="NCBIfam" id="TIGR01641">
    <property type="entry name" value="phageSPP1_gp7"/>
    <property type="match status" value="1"/>
</dbReference>
<feature type="domain" description="Phage head morphogenesis" evidence="1">
    <location>
        <begin position="250"/>
        <end position="346"/>
    </location>
</feature>
<dbReference type="PATRIC" id="fig|1590.201.peg.2458"/>
<accession>A0A162EPK9</accession>
<dbReference type="RefSeq" id="WP_063489612.1">
    <property type="nucleotide sequence ID" value="NZ_CP141335.1"/>
</dbReference>
<evidence type="ECO:0000259" key="1">
    <source>
        <dbReference type="Pfam" id="PF04233"/>
    </source>
</evidence>
<organism evidence="2 3">
    <name type="scientific">Lactiplantibacillus plantarum</name>
    <name type="common">Lactobacillus plantarum</name>
    <dbReference type="NCBI Taxonomy" id="1590"/>
    <lineage>
        <taxon>Bacteria</taxon>
        <taxon>Bacillati</taxon>
        <taxon>Bacillota</taxon>
        <taxon>Bacilli</taxon>
        <taxon>Lactobacillales</taxon>
        <taxon>Lactobacillaceae</taxon>
        <taxon>Lactiplantibacillus</taxon>
    </lineage>
</organism>
<proteinExistence type="predicted"/>
<dbReference type="InterPro" id="IPR006528">
    <property type="entry name" value="Phage_head_morphogenesis_dom"/>
</dbReference>
<dbReference type="EMBL" id="LUXM01000033">
    <property type="protein sequence ID" value="KZU94583.1"/>
    <property type="molecule type" value="Genomic_DNA"/>
</dbReference>
<evidence type="ECO:0000313" key="2">
    <source>
        <dbReference type="EMBL" id="KZU94583.1"/>
    </source>
</evidence>
<gene>
    <name evidence="2" type="ORF">Lp19_2557</name>
</gene>
<sequence>MADDKRKLSYWQLRAVQSEQKSHDAATKQATIIARAYMRAQNYLTGEVSQIYKRYFTDGKATEAEAQQILNTNVSPTELVTLRALADNVSDKESKKQVTNYLSQMAAKGRITRLEELKAKSYIAVKQAASVEIEKSTDLYTKVIQEALDQATNESIIGGFDKDVILPGVSADSQPKMHTRTIFDPKTGKEMVIVKVNPDEPITRFKELSGKYVKATLDAPFKGKNYSKRIWHNTDQLADRLSELFTAQQMSGMRERDMVQALAKEFGASSYNTRRLIRTEANYFHNQTKLNEWKRRGVKTYQLVAVLDMRTSKICRSIDGRVFNVDEAEVNVNFPPLHPFCRTVAIIYLSDSKYMLPRTANDPITGEKLKLKPDATYQDWRQAVILKHGPQAFDSLDNRVGNRRYDTTHYDEYKRILGGDNVPETFEDFQTMKYNDSDSYQNLLKVAREVRSEQFALNNVHNFGEVHGVPYQQEANSVFDRYVDGQLVTRRYYGKTGKARLDIDFTDHGNAKIHTIVPHAHSWLHVTKKNGKVVPRREEPGRKLTIAERIVNKDGGKTSKS</sequence>
<name>A0A162EPK9_LACPN</name>
<dbReference type="AlphaFoldDB" id="A0A162EPK9"/>